<dbReference type="OrthoDB" id="5298153at2"/>
<evidence type="ECO:0000313" key="2">
    <source>
        <dbReference type="Proteomes" id="UP000217154"/>
    </source>
</evidence>
<dbReference type="AlphaFoldDB" id="A0A1E7TTJ4"/>
<dbReference type="STRING" id="436515.GCA_001752345_01114"/>
<organism evidence="1 2">
    <name type="scientific">Variovorax boronicumulans</name>
    <dbReference type="NCBI Taxonomy" id="436515"/>
    <lineage>
        <taxon>Bacteria</taxon>
        <taxon>Pseudomonadati</taxon>
        <taxon>Pseudomonadota</taxon>
        <taxon>Betaproteobacteria</taxon>
        <taxon>Burkholderiales</taxon>
        <taxon>Comamonadaceae</taxon>
        <taxon>Variovorax</taxon>
    </lineage>
</organism>
<proteinExistence type="predicted"/>
<gene>
    <name evidence="1" type="ORF">CKY39_03245</name>
</gene>
<dbReference type="Proteomes" id="UP000217154">
    <property type="component" value="Chromosome"/>
</dbReference>
<reference evidence="1 2" key="1">
    <citation type="submission" date="2017-09" db="EMBL/GenBank/DDBJ databases">
        <title>The diverse metabolic capabilities of V. boronicumulans make it an excellent choice for continued studies on novel biodegradation.</title>
        <authorList>
            <person name="Sun S."/>
        </authorList>
    </citation>
    <scope>NUCLEOTIDE SEQUENCE [LARGE SCALE GENOMIC DNA]</scope>
    <source>
        <strain evidence="1 2">J1</strain>
    </source>
</reference>
<dbReference type="Pfam" id="PF14334">
    <property type="entry name" value="DUF4390"/>
    <property type="match status" value="1"/>
</dbReference>
<dbReference type="KEGG" id="vbo:CKY39_03245"/>
<accession>A0A1E7TTJ4</accession>
<dbReference type="InterPro" id="IPR025500">
    <property type="entry name" value="DUF4390"/>
</dbReference>
<dbReference type="EMBL" id="CP023284">
    <property type="protein sequence ID" value="ATA52343.1"/>
    <property type="molecule type" value="Genomic_DNA"/>
</dbReference>
<protein>
    <submittedName>
        <fullName evidence="1">DUF4390 domain-containing protein</fullName>
    </submittedName>
</protein>
<sequence>MKNPRRTDGRRSILLAGLWLAWALWMALFPAAATAQGRPGGATITQMRLEQADDGVYLSAAVQFELPTLVEDVLDKGIAIYFVAEAEVFQERWYWTDRKVAQVARHMRLAYQPLTRRWRLNVSPVPITGAAGFGISLNQNFDSLGDALEAIKRIGRLRLGDAAEIGDEPLHQVTFRFRLDTSQLPRPFQIGMVGQAEWNIAAERTARLPLEKQR</sequence>
<name>A0A1E7TTJ4_9BURK</name>
<evidence type="ECO:0000313" key="1">
    <source>
        <dbReference type="EMBL" id="ATA52343.1"/>
    </source>
</evidence>